<dbReference type="PRINTS" id="PR00080">
    <property type="entry name" value="SDRFAMILY"/>
</dbReference>
<accession>A0ABP0BEU3</accession>
<dbReference type="InterPro" id="IPR020904">
    <property type="entry name" value="Sc_DH/Rdtase_CS"/>
</dbReference>
<dbReference type="PANTHER" id="PTHR44229">
    <property type="entry name" value="15-HYDROXYPROSTAGLANDIN DEHYDROGENASE [NAD(+)]"/>
    <property type="match status" value="1"/>
</dbReference>
<proteinExistence type="inferred from homology"/>
<comment type="similarity">
    <text evidence="1 4">Belongs to the short-chain dehydrogenases/reductases (SDR) family.</text>
</comment>
<protein>
    <recommendedName>
        <fullName evidence="7">15-hydroxyprostaglandin dehydrogenase</fullName>
    </recommendedName>
</protein>
<dbReference type="Pfam" id="PF00106">
    <property type="entry name" value="adh_short"/>
    <property type="match status" value="1"/>
</dbReference>
<name>A0ABP0BEU3_9PEZI</name>
<dbReference type="Proteomes" id="UP001642405">
    <property type="component" value="Unassembled WGS sequence"/>
</dbReference>
<keyword evidence="3" id="KW-0560">Oxidoreductase</keyword>
<evidence type="ECO:0008006" key="7">
    <source>
        <dbReference type="Google" id="ProtNLM"/>
    </source>
</evidence>
<evidence type="ECO:0000313" key="5">
    <source>
        <dbReference type="EMBL" id="CAK7217701.1"/>
    </source>
</evidence>
<evidence type="ECO:0000256" key="3">
    <source>
        <dbReference type="ARBA" id="ARBA00023002"/>
    </source>
</evidence>
<organism evidence="5 6">
    <name type="scientific">Sporothrix curviconia</name>
    <dbReference type="NCBI Taxonomy" id="1260050"/>
    <lineage>
        <taxon>Eukaryota</taxon>
        <taxon>Fungi</taxon>
        <taxon>Dikarya</taxon>
        <taxon>Ascomycota</taxon>
        <taxon>Pezizomycotina</taxon>
        <taxon>Sordariomycetes</taxon>
        <taxon>Sordariomycetidae</taxon>
        <taxon>Ophiostomatales</taxon>
        <taxon>Ophiostomataceae</taxon>
        <taxon>Sporothrix</taxon>
    </lineage>
</organism>
<evidence type="ECO:0000313" key="6">
    <source>
        <dbReference type="Proteomes" id="UP001642405"/>
    </source>
</evidence>
<evidence type="ECO:0000256" key="2">
    <source>
        <dbReference type="ARBA" id="ARBA00022857"/>
    </source>
</evidence>
<dbReference type="PANTHER" id="PTHR44229:SF4">
    <property type="entry name" value="15-HYDROXYPROSTAGLANDIN DEHYDROGENASE [NAD(+)]"/>
    <property type="match status" value="1"/>
</dbReference>
<evidence type="ECO:0000256" key="4">
    <source>
        <dbReference type="RuleBase" id="RU000363"/>
    </source>
</evidence>
<gene>
    <name evidence="5" type="ORF">SCUCBS95973_003234</name>
</gene>
<dbReference type="SUPFAM" id="SSF51735">
    <property type="entry name" value="NAD(P)-binding Rossmann-fold domains"/>
    <property type="match status" value="1"/>
</dbReference>
<dbReference type="PRINTS" id="PR00081">
    <property type="entry name" value="GDHRDH"/>
</dbReference>
<sequence>MADSKVGIVTGAASGMGMALAKHFAAQGWRLALWDVNTKVGEELARELGPNTFFVQCDVSSYDSQARAYLATWQKFGRIDALLANAGIVERSSIFIFKYRSNKVEDVPPAPNLACTDVDWKGVLYGVQLAIHFMRHNPGKPGGKIVVTASNAAIHPHASYPEYNGAKAAVVQLVRGVAEVLKIKENILINCVCPGIVHTSIMPPEMVAAVSAESLTPLDTITRAYAGCLADDDTRSGVILECSGTQISDIEHERLTFKNGVPSVRSVTVWDPLFKQIHGEPSELPSAIL</sequence>
<dbReference type="InterPro" id="IPR036291">
    <property type="entry name" value="NAD(P)-bd_dom_sf"/>
</dbReference>
<evidence type="ECO:0000256" key="1">
    <source>
        <dbReference type="ARBA" id="ARBA00006484"/>
    </source>
</evidence>
<dbReference type="Gene3D" id="3.40.50.720">
    <property type="entry name" value="NAD(P)-binding Rossmann-like Domain"/>
    <property type="match status" value="1"/>
</dbReference>
<keyword evidence="2" id="KW-0521">NADP</keyword>
<reference evidence="5 6" key="1">
    <citation type="submission" date="2024-01" db="EMBL/GenBank/DDBJ databases">
        <authorList>
            <person name="Allen C."/>
            <person name="Tagirdzhanova G."/>
        </authorList>
    </citation>
    <scope>NUCLEOTIDE SEQUENCE [LARGE SCALE GENOMIC DNA]</scope>
</reference>
<dbReference type="EMBL" id="CAWUHB010000014">
    <property type="protein sequence ID" value="CAK7217701.1"/>
    <property type="molecule type" value="Genomic_DNA"/>
</dbReference>
<comment type="caution">
    <text evidence="5">The sequence shown here is derived from an EMBL/GenBank/DDBJ whole genome shotgun (WGS) entry which is preliminary data.</text>
</comment>
<dbReference type="InterPro" id="IPR002347">
    <property type="entry name" value="SDR_fam"/>
</dbReference>
<keyword evidence="6" id="KW-1185">Reference proteome</keyword>
<dbReference type="PROSITE" id="PS00061">
    <property type="entry name" value="ADH_SHORT"/>
    <property type="match status" value="1"/>
</dbReference>